<proteinExistence type="predicted"/>
<dbReference type="EMBL" id="PKSL01000150">
    <property type="protein sequence ID" value="POW01948.1"/>
    <property type="molecule type" value="Genomic_DNA"/>
</dbReference>
<protein>
    <submittedName>
        <fullName evidence="3">Uncharacterized protein</fullName>
    </submittedName>
</protein>
<comment type="caution">
    <text evidence="3">The sequence shown here is derived from an EMBL/GenBank/DDBJ whole genome shotgun (WGS) entry which is preliminary data.</text>
</comment>
<evidence type="ECO:0000313" key="4">
    <source>
        <dbReference type="Proteomes" id="UP000239156"/>
    </source>
</evidence>
<feature type="transmembrane region" description="Helical" evidence="2">
    <location>
        <begin position="381"/>
        <end position="410"/>
    </location>
</feature>
<sequence>MDNTAELSPKPRQSLLAPHLSNRCSICLALQFLPALLENLRSSPSRPKELIQRILVRHLPEKLRRTQNAAINLSARARLRANHLDRPHQSDQLSQDVQVSDMDMANNPYDPHQQNQEAGSSSDEGELLDPQLALLPVKAMEKIIKLIKQRSRQLQKDAEGISDLPPDEENQIVHTSGASHSRTLDANKTGPRVGTDRKEEISEAMWKRKLAFKKLLNKYNKLYSEFSKTFPTHPAANSPLHPVDYDDFLKWPLDHESWNDGLYFQTTAPWSVEPDVCSGISCVLMLSRIQEEFQSLHKSLRGIDMLAERPDDVKLDHFGNLAINGLPRRIKLKMLRKELRQQRTLHSTLVIEEWDKHVLWLADSGRPAAYRSTMLSDWQKIFHYIFAVFAWFYSYFHYIFACSSIFPMIYS</sequence>
<keyword evidence="2" id="KW-1133">Transmembrane helix</keyword>
<dbReference type="PANTHER" id="PTHR33096:SF1">
    <property type="entry name" value="CXC1-LIKE CYSTEINE CLUSTER ASSOCIATED WITH KDZ TRANSPOSASES DOMAIN-CONTAINING PROTEIN"/>
    <property type="match status" value="1"/>
</dbReference>
<feature type="region of interest" description="Disordered" evidence="1">
    <location>
        <begin position="174"/>
        <end position="197"/>
    </location>
</feature>
<keyword evidence="2" id="KW-0472">Membrane</keyword>
<evidence type="ECO:0000313" key="3">
    <source>
        <dbReference type="EMBL" id="POW01948.1"/>
    </source>
</evidence>
<dbReference type="VEuPathDB" id="FungiDB:PSTT_12123"/>
<reference evidence="3" key="1">
    <citation type="submission" date="2017-12" db="EMBL/GenBank/DDBJ databases">
        <title>Gene loss provides genomic basis for host adaptation in cereal stripe rust fungi.</title>
        <authorList>
            <person name="Xia C."/>
        </authorList>
    </citation>
    <scope>NUCLEOTIDE SEQUENCE [LARGE SCALE GENOMIC DNA]</scope>
    <source>
        <strain evidence="3">93-210</strain>
    </source>
</reference>
<keyword evidence="4" id="KW-1185">Reference proteome</keyword>
<name>A0A2S4UXG3_9BASI</name>
<feature type="region of interest" description="Disordered" evidence="1">
    <location>
        <begin position="102"/>
        <end position="126"/>
    </location>
</feature>
<evidence type="ECO:0000256" key="2">
    <source>
        <dbReference type="SAM" id="Phobius"/>
    </source>
</evidence>
<gene>
    <name evidence="3" type="ORF">PSTT_12123</name>
</gene>
<accession>A0A2S4UXG3</accession>
<organism evidence="3 4">
    <name type="scientific">Puccinia striiformis</name>
    <dbReference type="NCBI Taxonomy" id="27350"/>
    <lineage>
        <taxon>Eukaryota</taxon>
        <taxon>Fungi</taxon>
        <taxon>Dikarya</taxon>
        <taxon>Basidiomycota</taxon>
        <taxon>Pucciniomycotina</taxon>
        <taxon>Pucciniomycetes</taxon>
        <taxon>Pucciniales</taxon>
        <taxon>Pucciniaceae</taxon>
        <taxon>Puccinia</taxon>
    </lineage>
</organism>
<dbReference type="AlphaFoldDB" id="A0A2S4UXG3"/>
<dbReference type="VEuPathDB" id="FungiDB:PSHT_01355"/>
<dbReference type="Proteomes" id="UP000239156">
    <property type="component" value="Unassembled WGS sequence"/>
</dbReference>
<feature type="compositionally biased region" description="Polar residues" evidence="1">
    <location>
        <begin position="174"/>
        <end position="186"/>
    </location>
</feature>
<evidence type="ECO:0000256" key="1">
    <source>
        <dbReference type="SAM" id="MobiDB-lite"/>
    </source>
</evidence>
<dbReference type="PANTHER" id="PTHR33096">
    <property type="entry name" value="CXC2 DOMAIN-CONTAINING PROTEIN"/>
    <property type="match status" value="1"/>
</dbReference>
<keyword evidence="2" id="KW-0812">Transmembrane</keyword>
<feature type="compositionally biased region" description="Polar residues" evidence="1">
    <location>
        <begin position="112"/>
        <end position="122"/>
    </location>
</feature>